<dbReference type="PANTHER" id="PTHR43391">
    <property type="entry name" value="RETINOL DEHYDROGENASE-RELATED"/>
    <property type="match status" value="1"/>
</dbReference>
<evidence type="ECO:0000256" key="2">
    <source>
        <dbReference type="ARBA" id="ARBA00006484"/>
    </source>
</evidence>
<keyword evidence="4" id="KW-0735">Signal-anchor</keyword>
<evidence type="ECO:0000256" key="7">
    <source>
        <dbReference type="SAM" id="Phobius"/>
    </source>
</evidence>
<dbReference type="Pfam" id="PF00106">
    <property type="entry name" value="adh_short"/>
    <property type="match status" value="1"/>
</dbReference>
<dbReference type="RefSeq" id="XP_027340359.1">
    <property type="nucleotide sequence ID" value="XM_027484558.1"/>
</dbReference>
<comment type="subcellular location">
    <subcellularLocation>
        <location evidence="1">Membrane</location>
        <topology evidence="1">Single-pass type II membrane protein</topology>
    </subcellularLocation>
</comment>
<dbReference type="KEGG" id="aprc:113853872"/>
<evidence type="ECO:0000256" key="4">
    <source>
        <dbReference type="ARBA" id="ARBA00022968"/>
    </source>
</evidence>
<dbReference type="InterPro" id="IPR020904">
    <property type="entry name" value="Sc_DH/Rdtase_CS"/>
</dbReference>
<reference evidence="8" key="1">
    <citation type="journal article" date="2019" name="Toxins">
        <title>Detection of Abrin-Like and Prepropulchellin-Like Toxin Genes and Transcripts Using Whole Genome Sequencing and Full-Length Transcript Sequencing of Abrus precatorius.</title>
        <authorList>
            <person name="Hovde B.T."/>
            <person name="Daligault H.E."/>
            <person name="Hanschen E.R."/>
            <person name="Kunde Y.A."/>
            <person name="Johnson M.B."/>
            <person name="Starkenburg S.R."/>
            <person name="Johnson S.L."/>
        </authorList>
    </citation>
    <scope>NUCLEOTIDE SEQUENCE [LARGE SCALE GENOMIC DNA]</scope>
</reference>
<evidence type="ECO:0000256" key="1">
    <source>
        <dbReference type="ARBA" id="ARBA00004606"/>
    </source>
</evidence>
<dbReference type="PANTHER" id="PTHR43391:SF69">
    <property type="entry name" value="11-BETA-HYDROXYSTEROID DEHYDROGENASE-LIKE 6"/>
    <property type="match status" value="1"/>
</dbReference>
<dbReference type="PRINTS" id="PR00081">
    <property type="entry name" value="GDHRDH"/>
</dbReference>
<keyword evidence="7" id="KW-0812">Transmembrane</keyword>
<proteinExistence type="inferred from homology"/>
<keyword evidence="8" id="KW-1185">Reference proteome</keyword>
<gene>
    <name evidence="9" type="primary">LOC113853872</name>
</gene>
<dbReference type="SUPFAM" id="SSF51735">
    <property type="entry name" value="NAD(P)-binding Rossmann-fold domains"/>
    <property type="match status" value="1"/>
</dbReference>
<comment type="similarity">
    <text evidence="2 6">Belongs to the short-chain dehydrogenases/reductases (SDR) family.</text>
</comment>
<dbReference type="InterPro" id="IPR002347">
    <property type="entry name" value="SDR_fam"/>
</dbReference>
<evidence type="ECO:0000256" key="6">
    <source>
        <dbReference type="RuleBase" id="RU000363"/>
    </source>
</evidence>
<reference evidence="9" key="2">
    <citation type="submission" date="2025-08" db="UniProtKB">
        <authorList>
            <consortium name="RefSeq"/>
        </authorList>
    </citation>
    <scope>IDENTIFICATION</scope>
    <source>
        <tissue evidence="9">Young leaves</tissue>
    </source>
</reference>
<keyword evidence="7" id="KW-0472">Membrane</keyword>
<name>A0A8B8KB63_ABRPR</name>
<evidence type="ECO:0000256" key="5">
    <source>
        <dbReference type="ARBA" id="ARBA00023002"/>
    </source>
</evidence>
<dbReference type="GO" id="GO:0016491">
    <property type="term" value="F:oxidoreductase activity"/>
    <property type="evidence" value="ECO:0007669"/>
    <property type="project" value="UniProtKB-KW"/>
</dbReference>
<keyword evidence="5" id="KW-0560">Oxidoreductase</keyword>
<dbReference type="InterPro" id="IPR036291">
    <property type="entry name" value="NAD(P)-bd_dom_sf"/>
</dbReference>
<evidence type="ECO:0000313" key="8">
    <source>
        <dbReference type="Proteomes" id="UP000694853"/>
    </source>
</evidence>
<dbReference type="Proteomes" id="UP000694853">
    <property type="component" value="Unplaced"/>
</dbReference>
<protein>
    <submittedName>
        <fullName evidence="9">11-beta-hydroxysteroid dehydrogenase-like 4A</fullName>
    </submittedName>
</protein>
<dbReference type="AlphaFoldDB" id="A0A8B8KB63"/>
<dbReference type="PROSITE" id="PS00061">
    <property type="entry name" value="ADH_SHORT"/>
    <property type="match status" value="1"/>
</dbReference>
<dbReference type="GO" id="GO:0005829">
    <property type="term" value="C:cytosol"/>
    <property type="evidence" value="ECO:0007669"/>
    <property type="project" value="TreeGrafter"/>
</dbReference>
<feature type="transmembrane region" description="Helical" evidence="7">
    <location>
        <begin position="6"/>
        <end position="30"/>
    </location>
</feature>
<dbReference type="Gene3D" id="3.40.50.720">
    <property type="entry name" value="NAD(P)-binding Rossmann-like Domain"/>
    <property type="match status" value="1"/>
</dbReference>
<keyword evidence="3" id="KW-0521">NADP</keyword>
<evidence type="ECO:0000313" key="9">
    <source>
        <dbReference type="RefSeq" id="XP_027340359.1"/>
    </source>
</evidence>
<organism evidence="8 9">
    <name type="scientific">Abrus precatorius</name>
    <name type="common">Indian licorice</name>
    <name type="synonym">Glycine abrus</name>
    <dbReference type="NCBI Taxonomy" id="3816"/>
    <lineage>
        <taxon>Eukaryota</taxon>
        <taxon>Viridiplantae</taxon>
        <taxon>Streptophyta</taxon>
        <taxon>Embryophyta</taxon>
        <taxon>Tracheophyta</taxon>
        <taxon>Spermatophyta</taxon>
        <taxon>Magnoliopsida</taxon>
        <taxon>eudicotyledons</taxon>
        <taxon>Gunneridae</taxon>
        <taxon>Pentapetalae</taxon>
        <taxon>rosids</taxon>
        <taxon>fabids</taxon>
        <taxon>Fabales</taxon>
        <taxon>Fabaceae</taxon>
        <taxon>Papilionoideae</taxon>
        <taxon>50 kb inversion clade</taxon>
        <taxon>NPAAA clade</taxon>
        <taxon>indigoferoid/millettioid clade</taxon>
        <taxon>Abreae</taxon>
        <taxon>Abrus</taxon>
    </lineage>
</organism>
<accession>A0A8B8KB63</accession>
<dbReference type="GeneID" id="113853872"/>
<dbReference type="GO" id="GO:0016020">
    <property type="term" value="C:membrane"/>
    <property type="evidence" value="ECO:0007669"/>
    <property type="project" value="UniProtKB-SubCell"/>
</dbReference>
<keyword evidence="7" id="KW-1133">Transmembrane helix</keyword>
<sequence>MTVIQMLLNVALPPLSLILMSAFMPPLLLFKLLMYVKNLVHTENMARKVVLITGAASGIGEQLAYEYARRGAMLSLVDIRKDNLVAVADKVRSLGSPEAIIIGADVSKVQDCKRFVHETVNYFGRLDHLVNNAGIGNSLARLEDWREGFELFPIMDVNFWGAVYGTLYAIPHLKMSKGRIIVVASGCGWFPLPRMSIYNASKAAVISFFETLRIEIGRSIGVTIATPGLVKTDLALRAIKNESTLGRIPLESASECAKGIVESACRGDRYVTNPSWFKVMFPWKVLYPQVVDWACRFVFGLFPNMKGDVHLSTKLENKAE</sequence>
<evidence type="ECO:0000256" key="3">
    <source>
        <dbReference type="ARBA" id="ARBA00022857"/>
    </source>
</evidence>
<dbReference type="PRINTS" id="PR00080">
    <property type="entry name" value="SDRFAMILY"/>
</dbReference>
<dbReference type="OrthoDB" id="47007at2759"/>